<evidence type="ECO:0000256" key="7">
    <source>
        <dbReference type="ARBA" id="ARBA00023118"/>
    </source>
</evidence>
<dbReference type="InterPro" id="IPR000477">
    <property type="entry name" value="RT_dom"/>
</dbReference>
<dbReference type="PRINTS" id="PR00866">
    <property type="entry name" value="RNADNAPOLMS"/>
</dbReference>
<evidence type="ECO:0000256" key="2">
    <source>
        <dbReference type="ARBA" id="ARBA00022679"/>
    </source>
</evidence>
<keyword evidence="3" id="KW-0548">Nucleotidyltransferase</keyword>
<evidence type="ECO:0000256" key="5">
    <source>
        <dbReference type="ARBA" id="ARBA00022842"/>
    </source>
</evidence>
<evidence type="ECO:0000256" key="3">
    <source>
        <dbReference type="ARBA" id="ARBA00022695"/>
    </source>
</evidence>
<dbReference type="RefSeq" id="WP_175238998.1">
    <property type="nucleotide sequence ID" value="NZ_CABWIK020000022.1"/>
</dbReference>
<evidence type="ECO:0000256" key="6">
    <source>
        <dbReference type="ARBA" id="ARBA00022918"/>
    </source>
</evidence>
<evidence type="ECO:0000259" key="10">
    <source>
        <dbReference type="PROSITE" id="PS50878"/>
    </source>
</evidence>
<gene>
    <name evidence="11" type="ORF">BCO9919_03846</name>
</gene>
<keyword evidence="5" id="KW-0460">Magnesium</keyword>
<dbReference type="InterPro" id="IPR043128">
    <property type="entry name" value="Rev_trsase/Diguanyl_cyclase"/>
</dbReference>
<dbReference type="InterPro" id="IPR051083">
    <property type="entry name" value="GrpII_Intron_Splice-Mob/Def"/>
</dbReference>
<feature type="domain" description="Reverse transcriptase" evidence="10">
    <location>
        <begin position="29"/>
        <end position="241"/>
    </location>
</feature>
<dbReference type="GO" id="GO:0003964">
    <property type="term" value="F:RNA-directed DNA polymerase activity"/>
    <property type="evidence" value="ECO:0007669"/>
    <property type="project" value="UniProtKB-KW"/>
</dbReference>
<evidence type="ECO:0000313" key="12">
    <source>
        <dbReference type="Proteomes" id="UP000494322"/>
    </source>
</evidence>
<keyword evidence="4" id="KW-0479">Metal-binding</keyword>
<dbReference type="PANTHER" id="PTHR34047:SF7">
    <property type="entry name" value="RNA-DIRECTED DNA POLYMERASE"/>
    <property type="match status" value="1"/>
</dbReference>
<dbReference type="CDD" id="cd03487">
    <property type="entry name" value="RT_Bac_retron_II"/>
    <property type="match status" value="1"/>
</dbReference>
<dbReference type="EC" id="2.7.7.49" evidence="1"/>
<evidence type="ECO:0000256" key="9">
    <source>
        <dbReference type="ARBA" id="ARBA00048173"/>
    </source>
</evidence>
<dbReference type="PANTHER" id="PTHR34047">
    <property type="entry name" value="NUCLEAR INTRON MATURASE 1, MITOCHONDRIAL-RELATED"/>
    <property type="match status" value="1"/>
</dbReference>
<sequence length="322" mass="36347">MTKKPLAELFRAMYHGKYDYRDFIGEALDSRYKPLNLGGSKASKERLVYAPDKTMKIYHSFLNLFLFEYLDVNEQVVFSYRKGVNVAEAVRKHAHSKHFFQADIQDFFPNISSAMVRAAVESAIARAPISDLSDHVDRIVELVTVGGALPIGFPASPLISNAVLRPFDDLFEGFCTKHGMVYTRYSDDIIVSSQTRDELINLAASIEEILQSVGLTQLKLNPEKTKITSIGRKIKLLGLTILPNGTVSFDIKLKHQIETMIYFYITDSTKLRDFSKVDLTKATEQLSGYVNYVNTVDPAYLDKLRKKYGVTVIDTLIHQGSK</sequence>
<dbReference type="SUPFAM" id="SSF56672">
    <property type="entry name" value="DNA/RNA polymerases"/>
    <property type="match status" value="1"/>
</dbReference>
<proteinExistence type="inferred from homology"/>
<dbReference type="InterPro" id="IPR000123">
    <property type="entry name" value="Reverse_transcriptase_msDNA"/>
</dbReference>
<reference evidence="11 12" key="1">
    <citation type="submission" date="2020-04" db="EMBL/GenBank/DDBJ databases">
        <authorList>
            <person name="Depoorter E."/>
        </authorList>
    </citation>
    <scope>NUCLEOTIDE SEQUENCE [LARGE SCALE GENOMIC DNA]</scope>
    <source>
        <strain evidence="11 12">BCC0132</strain>
    </source>
</reference>
<evidence type="ECO:0000256" key="8">
    <source>
        <dbReference type="ARBA" id="ARBA00034120"/>
    </source>
</evidence>
<dbReference type="Pfam" id="PF00078">
    <property type="entry name" value="RVT_1"/>
    <property type="match status" value="1"/>
</dbReference>
<organism evidence="11 12">
    <name type="scientific">Burkholderia cenocepacia</name>
    <dbReference type="NCBI Taxonomy" id="95486"/>
    <lineage>
        <taxon>Bacteria</taxon>
        <taxon>Pseudomonadati</taxon>
        <taxon>Pseudomonadota</taxon>
        <taxon>Betaproteobacteria</taxon>
        <taxon>Burkholderiales</taxon>
        <taxon>Burkholderiaceae</taxon>
        <taxon>Burkholderia</taxon>
        <taxon>Burkholderia cepacia complex</taxon>
    </lineage>
</organism>
<dbReference type="PROSITE" id="PS50878">
    <property type="entry name" value="RT_POL"/>
    <property type="match status" value="1"/>
</dbReference>
<name>A0A6J5JDB9_9BURK</name>
<dbReference type="GO" id="GO:0046872">
    <property type="term" value="F:metal ion binding"/>
    <property type="evidence" value="ECO:0007669"/>
    <property type="project" value="UniProtKB-KW"/>
</dbReference>
<accession>A0A6J5JDB9</accession>
<dbReference type="EMBL" id="CABWIK020000022">
    <property type="protein sequence ID" value="CAB3969548.1"/>
    <property type="molecule type" value="Genomic_DNA"/>
</dbReference>
<dbReference type="Proteomes" id="UP000494322">
    <property type="component" value="Unassembled WGS sequence"/>
</dbReference>
<dbReference type="InterPro" id="IPR043502">
    <property type="entry name" value="DNA/RNA_pol_sf"/>
</dbReference>
<comment type="catalytic activity">
    <reaction evidence="9">
        <text>DNA(n) + a 2'-deoxyribonucleoside 5'-triphosphate = DNA(n+1) + diphosphate</text>
        <dbReference type="Rhea" id="RHEA:22508"/>
        <dbReference type="Rhea" id="RHEA-COMP:17339"/>
        <dbReference type="Rhea" id="RHEA-COMP:17340"/>
        <dbReference type="ChEBI" id="CHEBI:33019"/>
        <dbReference type="ChEBI" id="CHEBI:61560"/>
        <dbReference type="ChEBI" id="CHEBI:173112"/>
        <dbReference type="EC" id="2.7.7.49"/>
    </reaction>
</comment>
<keyword evidence="7" id="KW-0051">Antiviral defense</keyword>
<dbReference type="Gene3D" id="3.30.70.270">
    <property type="match status" value="1"/>
</dbReference>
<comment type="similarity">
    <text evidence="8">Belongs to the bacterial reverse transcriptase family.</text>
</comment>
<evidence type="ECO:0000313" key="11">
    <source>
        <dbReference type="EMBL" id="CAB3969548.1"/>
    </source>
</evidence>
<protein>
    <recommendedName>
        <fullName evidence="1">RNA-directed DNA polymerase</fullName>
        <ecNumber evidence="1">2.7.7.49</ecNumber>
    </recommendedName>
</protein>
<evidence type="ECO:0000256" key="4">
    <source>
        <dbReference type="ARBA" id="ARBA00022723"/>
    </source>
</evidence>
<keyword evidence="2" id="KW-0808">Transferase</keyword>
<evidence type="ECO:0000256" key="1">
    <source>
        <dbReference type="ARBA" id="ARBA00012493"/>
    </source>
</evidence>
<keyword evidence="6 11" id="KW-0695">RNA-directed DNA polymerase</keyword>
<dbReference type="GO" id="GO:0051607">
    <property type="term" value="P:defense response to virus"/>
    <property type="evidence" value="ECO:0007669"/>
    <property type="project" value="UniProtKB-KW"/>
</dbReference>
<dbReference type="AlphaFoldDB" id="A0A6J5JDB9"/>
<dbReference type="GO" id="GO:0003723">
    <property type="term" value="F:RNA binding"/>
    <property type="evidence" value="ECO:0007669"/>
    <property type="project" value="InterPro"/>
</dbReference>